<dbReference type="Proteomes" id="UP000076023">
    <property type="component" value="Unassembled WGS sequence"/>
</dbReference>
<dbReference type="OrthoDB" id="9820708at2"/>
<feature type="transmembrane region" description="Helical" evidence="2">
    <location>
        <begin position="107"/>
        <end position="130"/>
    </location>
</feature>
<dbReference type="RefSeq" id="WP_075077992.1">
    <property type="nucleotide sequence ID" value="NZ_BDCO01000002.1"/>
</dbReference>
<dbReference type="InParanoid" id="A0A146G2S8"/>
<dbReference type="STRING" id="690879.TSACC_2542"/>
<evidence type="ECO:0000256" key="2">
    <source>
        <dbReference type="SAM" id="Phobius"/>
    </source>
</evidence>
<keyword evidence="4" id="KW-1185">Reference proteome</keyword>
<name>A0A146G2S8_TERSA</name>
<organism evidence="3 4">
    <name type="scientific">Terrimicrobium sacchariphilum</name>
    <dbReference type="NCBI Taxonomy" id="690879"/>
    <lineage>
        <taxon>Bacteria</taxon>
        <taxon>Pseudomonadati</taxon>
        <taxon>Verrucomicrobiota</taxon>
        <taxon>Terrimicrobiia</taxon>
        <taxon>Terrimicrobiales</taxon>
        <taxon>Terrimicrobiaceae</taxon>
        <taxon>Terrimicrobium</taxon>
    </lineage>
</organism>
<feature type="transmembrane region" description="Helical" evidence="2">
    <location>
        <begin position="37"/>
        <end position="60"/>
    </location>
</feature>
<protein>
    <recommendedName>
        <fullName evidence="5">Colicin V production protein</fullName>
    </recommendedName>
</protein>
<feature type="region of interest" description="Disordered" evidence="1">
    <location>
        <begin position="293"/>
        <end position="312"/>
    </location>
</feature>
<dbReference type="EMBL" id="BDCO01000002">
    <property type="protein sequence ID" value="GAT32145.1"/>
    <property type="molecule type" value="Genomic_DNA"/>
</dbReference>
<feature type="transmembrane region" description="Helical" evidence="2">
    <location>
        <begin position="6"/>
        <end position="25"/>
    </location>
</feature>
<evidence type="ECO:0008006" key="5">
    <source>
        <dbReference type="Google" id="ProtNLM"/>
    </source>
</evidence>
<keyword evidence="2" id="KW-0812">Transmembrane</keyword>
<gene>
    <name evidence="3" type="ORF">TSACC_2542</name>
</gene>
<comment type="caution">
    <text evidence="3">The sequence shown here is derived from an EMBL/GenBank/DDBJ whole genome shotgun (WGS) entry which is preliminary data.</text>
</comment>
<evidence type="ECO:0000313" key="4">
    <source>
        <dbReference type="Proteomes" id="UP000076023"/>
    </source>
</evidence>
<evidence type="ECO:0000256" key="1">
    <source>
        <dbReference type="SAM" id="MobiDB-lite"/>
    </source>
</evidence>
<evidence type="ECO:0000313" key="3">
    <source>
        <dbReference type="EMBL" id="GAT32145.1"/>
    </source>
</evidence>
<dbReference type="AlphaFoldDB" id="A0A146G2S8"/>
<reference evidence="4" key="1">
    <citation type="journal article" date="2017" name="Genome Announc.">
        <title>Draft Genome Sequence of Terrimicrobium sacchariphilum NM-5T, a Facultative Anaerobic Soil Bacterium of the Class Spartobacteria.</title>
        <authorList>
            <person name="Qiu Y.L."/>
            <person name="Tourlousse D.M."/>
            <person name="Matsuura N."/>
            <person name="Ohashi A."/>
            <person name="Sekiguchi Y."/>
        </authorList>
    </citation>
    <scope>NUCLEOTIDE SEQUENCE [LARGE SCALE GENOMIC DNA]</scope>
    <source>
        <strain evidence="4">NM-5</strain>
    </source>
</reference>
<accession>A0A146G2S8</accession>
<keyword evidence="2" id="KW-1133">Transmembrane helix</keyword>
<sequence length="312" mass="32674">MIQGSPNLQAILLGIAALFLAFEFWRGWRAGLVRAGLNLGAIVASSMFGLVAGRVAASLFGGADSFTGLTTGVLVGLAVAIVVFAAIWILGAVLFKRTEHQRTFLFRLLWGLGGGICGLILGLLVVWGGVSIIRTFGTFAESSLKSQAAAPPVHTARPHIGPHVVGAQPQPTPSGLLAALASTKESLEMGPAGKLIAATDPIPDDAYQLLSELTRISTDPEIMARFLQYPDIQRVVQSPKFVAALGDPTVIDAAQRKDLPALVSNKALIAAVQDPAFAEQLAKVDLRAAMNFALEKPSPSPAPSPTTATKKK</sequence>
<proteinExistence type="predicted"/>
<keyword evidence="2" id="KW-0472">Membrane</keyword>
<feature type="transmembrane region" description="Helical" evidence="2">
    <location>
        <begin position="72"/>
        <end position="95"/>
    </location>
</feature>